<dbReference type="Pfam" id="PF00076">
    <property type="entry name" value="RRM_1"/>
    <property type="match status" value="1"/>
</dbReference>
<dbReference type="SUPFAM" id="SSF54928">
    <property type="entry name" value="RNA-binding domain, RBD"/>
    <property type="match status" value="1"/>
</dbReference>
<dbReference type="InterPro" id="IPR000504">
    <property type="entry name" value="RRM_dom"/>
</dbReference>
<dbReference type="Gene3D" id="3.30.70.330">
    <property type="match status" value="1"/>
</dbReference>
<dbReference type="EMBL" id="AOSV01000001">
    <property type="protein sequence ID" value="EMG39123.1"/>
    <property type="molecule type" value="Genomic_DNA"/>
</dbReference>
<dbReference type="InterPro" id="IPR052462">
    <property type="entry name" value="SLIRP/GR-RBP-like"/>
</dbReference>
<protein>
    <submittedName>
        <fullName evidence="4">RRM domain-containing RNA-binding protein</fullName>
    </submittedName>
</protein>
<dbReference type="Proteomes" id="UP000011922">
    <property type="component" value="Unassembled WGS sequence"/>
</dbReference>
<keyword evidence="1" id="KW-0694">RNA-binding</keyword>
<evidence type="ECO:0000256" key="1">
    <source>
        <dbReference type="ARBA" id="ARBA00022884"/>
    </source>
</evidence>
<feature type="region of interest" description="Disordered" evidence="2">
    <location>
        <begin position="76"/>
        <end position="104"/>
    </location>
</feature>
<dbReference type="AlphaFoldDB" id="M5Q3V8"/>
<sequence length="104" mass="11955">MAKSLYIGNLPFSATEGDLRTMFAQFGAVTRVNMITDRETGRPRGFAFVEIEGDVDGIVRALDGYRMSGRVLKVNEAKPREPRAPRETSDYRDSREYRPRQPRW</sequence>
<dbReference type="InterPro" id="IPR012677">
    <property type="entry name" value="Nucleotide-bd_a/b_plait_sf"/>
</dbReference>
<accession>M5Q3V8</accession>
<gene>
    <name evidence="4" type="ORF">PCS_00009</name>
</gene>
<dbReference type="GO" id="GO:0003723">
    <property type="term" value="F:RNA binding"/>
    <property type="evidence" value="ECO:0007669"/>
    <property type="project" value="UniProtKB-KW"/>
</dbReference>
<dbReference type="PATRIC" id="fig|1262666.3.peg.9"/>
<evidence type="ECO:0000259" key="3">
    <source>
        <dbReference type="PROSITE" id="PS50102"/>
    </source>
</evidence>
<dbReference type="InterPro" id="IPR035979">
    <property type="entry name" value="RBD_domain_sf"/>
</dbReference>
<evidence type="ECO:0000313" key="4">
    <source>
        <dbReference type="EMBL" id="EMG39123.1"/>
    </source>
</evidence>
<name>M5Q3V8_DESAF</name>
<dbReference type="PROSITE" id="PS50102">
    <property type="entry name" value="RRM"/>
    <property type="match status" value="1"/>
</dbReference>
<feature type="domain" description="RRM" evidence="3">
    <location>
        <begin position="3"/>
        <end position="79"/>
    </location>
</feature>
<dbReference type="SMART" id="SM00360">
    <property type="entry name" value="RRM"/>
    <property type="match status" value="1"/>
</dbReference>
<proteinExistence type="predicted"/>
<reference evidence="4 5" key="1">
    <citation type="journal article" date="2013" name="Genome Announc.">
        <title>Draft Genome Sequence for Desulfovibrio africanus Strain PCS.</title>
        <authorList>
            <person name="Brown S.D."/>
            <person name="Utturkar S.M."/>
            <person name="Arkin A.P."/>
            <person name="Deutschbauer A.M."/>
            <person name="Elias D.A."/>
            <person name="Hazen T.C."/>
            <person name="Chakraborty R."/>
        </authorList>
    </citation>
    <scope>NUCLEOTIDE SEQUENCE [LARGE SCALE GENOMIC DNA]</scope>
    <source>
        <strain evidence="4 5">PCS</strain>
    </source>
</reference>
<comment type="caution">
    <text evidence="4">The sequence shown here is derived from an EMBL/GenBank/DDBJ whole genome shotgun (WGS) entry which is preliminary data.</text>
</comment>
<evidence type="ECO:0000313" key="5">
    <source>
        <dbReference type="Proteomes" id="UP000011922"/>
    </source>
</evidence>
<evidence type="ECO:0000256" key="2">
    <source>
        <dbReference type="SAM" id="MobiDB-lite"/>
    </source>
</evidence>
<dbReference type="PANTHER" id="PTHR48027">
    <property type="entry name" value="HETEROGENEOUS NUCLEAR RIBONUCLEOPROTEIN 87F-RELATED"/>
    <property type="match status" value="1"/>
</dbReference>
<dbReference type="RefSeq" id="WP_005982713.1">
    <property type="nucleotide sequence ID" value="NZ_AOSV01000001.1"/>
</dbReference>
<organism evidence="4 5">
    <name type="scientific">Desulfocurvibacter africanus PCS</name>
    <dbReference type="NCBI Taxonomy" id="1262666"/>
    <lineage>
        <taxon>Bacteria</taxon>
        <taxon>Pseudomonadati</taxon>
        <taxon>Thermodesulfobacteriota</taxon>
        <taxon>Desulfovibrionia</taxon>
        <taxon>Desulfovibrionales</taxon>
        <taxon>Desulfovibrionaceae</taxon>
        <taxon>Desulfocurvibacter</taxon>
    </lineage>
</organism>
<dbReference type="OrthoDB" id="9798855at2"/>